<sequence length="131" mass="14905">MWPDLLCHSEVSSFLSSVMRASVSTTLPCRKYRLSYCFPLRTTLQPFSTFKIQFSPLYAQPCESSVPSEIRFLFKSGTYLTCVRITTVPSSFRIFILPIPFTDDVVSFPILIIPVISSFNSSNHSFLGVMW</sequence>
<dbReference type="EMBL" id="KM851044">
    <property type="protein sequence ID" value="AJR33065.1"/>
    <property type="molecule type" value="Genomic_DNA"/>
</dbReference>
<organism evidence="1">
    <name type="scientific">Mutarda arvensis</name>
    <name type="common">Charlock mustard</name>
    <name type="synonym">Sinapis arvensis</name>
    <dbReference type="NCBI Taxonomy" id="2982281"/>
    <lineage>
        <taxon>Eukaryota</taxon>
        <taxon>Viridiplantae</taxon>
        <taxon>Streptophyta</taxon>
        <taxon>Embryophyta</taxon>
        <taxon>Tracheophyta</taxon>
        <taxon>Spermatophyta</taxon>
        <taxon>Magnoliopsida</taxon>
        <taxon>eudicotyledons</taxon>
        <taxon>Gunneridae</taxon>
        <taxon>Pentapetalae</taxon>
        <taxon>rosids</taxon>
        <taxon>malvids</taxon>
        <taxon>Brassicales</taxon>
        <taxon>Brassicaceae</taxon>
        <taxon>Brassiceae</taxon>
        <taxon>Mutarda</taxon>
    </lineage>
</organism>
<reference evidence="1" key="1">
    <citation type="submission" date="2014-10" db="EMBL/GenBank/DDBJ databases">
        <authorList>
            <person name="Seo M.-J."/>
            <person name="Seok Y.J."/>
            <person name="Cha I.-T."/>
        </authorList>
    </citation>
    <scope>NUCLEOTIDE SEQUENCE</scope>
</reference>
<evidence type="ECO:0000313" key="1">
    <source>
        <dbReference type="EMBL" id="AJR33065.1"/>
    </source>
</evidence>
<gene>
    <name evidence="1" type="primary">orf131</name>
</gene>
<geneLocation type="mitochondrion" evidence="1"/>
<name>A0A1D6WKH6_MUTAR</name>
<dbReference type="RefSeq" id="YP_009320182.1">
    <property type="nucleotide sequence ID" value="NC_031896.1"/>
</dbReference>
<protein>
    <submittedName>
        <fullName evidence="1">Orf131</fullName>
    </submittedName>
</protein>
<dbReference type="GeneID" id="30216336"/>
<dbReference type="AlphaFoldDB" id="A0A1D6WKH6"/>
<accession>A0A1D6WKH6</accession>
<keyword evidence="1" id="KW-0496">Mitochondrion</keyword>
<proteinExistence type="predicted"/>